<feature type="transmembrane region" description="Helical" evidence="7">
    <location>
        <begin position="34"/>
        <end position="53"/>
    </location>
</feature>
<dbReference type="GO" id="GO:0022857">
    <property type="term" value="F:transmembrane transporter activity"/>
    <property type="evidence" value="ECO:0007669"/>
    <property type="project" value="UniProtKB-UniRule"/>
</dbReference>
<keyword evidence="7" id="KW-0813">Transport</keyword>
<keyword evidence="10" id="KW-1185">Reference proteome</keyword>
<evidence type="ECO:0000256" key="2">
    <source>
        <dbReference type="ARBA" id="ARBA00022475"/>
    </source>
</evidence>
<evidence type="ECO:0000256" key="7">
    <source>
        <dbReference type="RuleBase" id="RU369079"/>
    </source>
</evidence>
<evidence type="ECO:0000313" key="10">
    <source>
        <dbReference type="Proteomes" id="UP000031521"/>
    </source>
</evidence>
<dbReference type="EMBL" id="CP004393">
    <property type="protein sequence ID" value="AJE46181.1"/>
    <property type="molecule type" value="Genomic_DNA"/>
</dbReference>
<feature type="transmembrane region" description="Helical" evidence="7">
    <location>
        <begin position="414"/>
        <end position="435"/>
    </location>
</feature>
<sequence>MDPLTIAVVMVVALLGLIFIRMPIALAMGLVGGLGYVALAGHYALFAYLNTVWVDKFMSYELAIVPLFILMGHLATRAGISSAIFAASNAWIGHLRGGLAMAAVAGCAMFGSISGSSLATASTMARVALPEMRRHGYSGALASGSLAAGGTLGILIPPSVVLIIYALLTEQNIVKLFLAATLPGILAVIGFCIAIAVYVRLFPAEGPTHARAPLAVRLRALGDIWHIVAIFVVVLGGIYGGFFTPAEGASVGVVLMLVAGLATRGLTGRAILDCLIDTAGSTAMIFAIVFGADLFNVALALSRMPADVAAFFSAAEVAPIVVLLGIIAFYLVMGCVMDSLSMILLTVPVFFPTIMALDFGLLPEQQAMWFGIISLVVVEMGLITPPVGMNLFVISSMARDIPTAQIFRGTTPFILAEVVRIAVLVSFPALSFRLVDLIG</sequence>
<keyword evidence="6 7" id="KW-0472">Membrane</keyword>
<evidence type="ECO:0000259" key="8">
    <source>
        <dbReference type="Pfam" id="PF06808"/>
    </source>
</evidence>
<comment type="subunit">
    <text evidence="7">The complex comprises the extracytoplasmic solute receptor protein and the two transmembrane proteins.</text>
</comment>
<feature type="transmembrane region" description="Helical" evidence="7">
    <location>
        <begin position="368"/>
        <end position="393"/>
    </location>
</feature>
<reference evidence="9 10" key="1">
    <citation type="journal article" date="2014" name="Int. J. Syst. Evol. Microbiol.">
        <title>Celeribacter indicus sp. nov., a polycyclic aromatic hydrocarbon-degrading bacterium from deep-sea sediment and reclassification of Huaishuia halophila as Celeribacter halophilus comb. nov.</title>
        <authorList>
            <person name="Lai Q."/>
            <person name="Cao J."/>
            <person name="Yuan J."/>
            <person name="Li F."/>
            <person name="Shao Z."/>
        </authorList>
    </citation>
    <scope>NUCLEOTIDE SEQUENCE [LARGE SCALE GENOMIC DNA]</scope>
    <source>
        <strain evidence="9">P73</strain>
    </source>
</reference>
<keyword evidence="2" id="KW-1003">Cell membrane</keyword>
<feature type="transmembrane region" description="Helical" evidence="7">
    <location>
        <begin position="279"/>
        <end position="302"/>
    </location>
</feature>
<name>A0A0B5DZQ5_9RHOB</name>
<dbReference type="Proteomes" id="UP000031521">
    <property type="component" value="Chromosome"/>
</dbReference>
<feature type="transmembrane region" description="Helical" evidence="7">
    <location>
        <begin position="308"/>
        <end position="333"/>
    </location>
</feature>
<dbReference type="InterPro" id="IPR010656">
    <property type="entry name" value="DctM"/>
</dbReference>
<feature type="transmembrane region" description="Helical" evidence="7">
    <location>
        <begin position="7"/>
        <end position="28"/>
    </location>
</feature>
<comment type="subcellular location">
    <subcellularLocation>
        <location evidence="1 7">Cell inner membrane</location>
        <topology evidence="1 7">Multi-pass membrane protein</topology>
    </subcellularLocation>
</comment>
<dbReference type="OrthoDB" id="9790209at2"/>
<comment type="similarity">
    <text evidence="7">Belongs to the TRAP transporter large permease family.</text>
</comment>
<organism evidence="9 10">
    <name type="scientific">Celeribacter indicus</name>
    <dbReference type="NCBI Taxonomy" id="1208324"/>
    <lineage>
        <taxon>Bacteria</taxon>
        <taxon>Pseudomonadati</taxon>
        <taxon>Pseudomonadota</taxon>
        <taxon>Alphaproteobacteria</taxon>
        <taxon>Rhodobacterales</taxon>
        <taxon>Roseobacteraceae</taxon>
        <taxon>Celeribacter</taxon>
    </lineage>
</organism>
<evidence type="ECO:0000256" key="4">
    <source>
        <dbReference type="ARBA" id="ARBA00022692"/>
    </source>
</evidence>
<keyword evidence="5 7" id="KW-1133">Transmembrane helix</keyword>
<dbReference type="Pfam" id="PF06808">
    <property type="entry name" value="DctM"/>
    <property type="match status" value="1"/>
</dbReference>
<comment type="function">
    <text evidence="7">Part of the tripartite ATP-independent periplasmic (TRAP) transport system.</text>
</comment>
<feature type="transmembrane region" description="Helical" evidence="7">
    <location>
        <begin position="173"/>
        <end position="199"/>
    </location>
</feature>
<dbReference type="PANTHER" id="PTHR33362:SF5">
    <property type="entry name" value="C4-DICARBOXYLATE TRAP TRANSPORTER LARGE PERMEASE PROTEIN DCTM"/>
    <property type="match status" value="1"/>
</dbReference>
<feature type="transmembrane region" description="Helical" evidence="7">
    <location>
        <begin position="65"/>
        <end position="87"/>
    </location>
</feature>
<dbReference type="HOGENOM" id="CLU_019824_4_0_5"/>
<dbReference type="STRING" id="1208324.P73_1466"/>
<dbReference type="PANTHER" id="PTHR33362">
    <property type="entry name" value="SIALIC ACID TRAP TRANSPORTER PERMEASE PROTEIN SIAT-RELATED"/>
    <property type="match status" value="1"/>
</dbReference>
<proteinExistence type="inferred from homology"/>
<evidence type="ECO:0000256" key="1">
    <source>
        <dbReference type="ARBA" id="ARBA00004429"/>
    </source>
</evidence>
<dbReference type="RefSeq" id="WP_043869108.1">
    <property type="nucleotide sequence ID" value="NZ_CP004393.1"/>
</dbReference>
<evidence type="ECO:0000256" key="3">
    <source>
        <dbReference type="ARBA" id="ARBA00022519"/>
    </source>
</evidence>
<feature type="transmembrane region" description="Helical" evidence="7">
    <location>
        <begin position="248"/>
        <end position="267"/>
    </location>
</feature>
<accession>A0A0B5DZQ5</accession>
<dbReference type="AlphaFoldDB" id="A0A0B5DZQ5"/>
<evidence type="ECO:0000313" key="9">
    <source>
        <dbReference type="EMBL" id="AJE46181.1"/>
    </source>
</evidence>
<dbReference type="InterPro" id="IPR004681">
    <property type="entry name" value="TRAP_DctM"/>
</dbReference>
<keyword evidence="4 7" id="KW-0812">Transmembrane</keyword>
<gene>
    <name evidence="9" type="ORF">P73_1466</name>
</gene>
<evidence type="ECO:0000256" key="5">
    <source>
        <dbReference type="ARBA" id="ARBA00022989"/>
    </source>
</evidence>
<feature type="transmembrane region" description="Helical" evidence="7">
    <location>
        <begin position="340"/>
        <end position="362"/>
    </location>
</feature>
<dbReference type="KEGG" id="cid:P73_1466"/>
<protein>
    <recommendedName>
        <fullName evidence="7">TRAP transporter large permease protein</fullName>
    </recommendedName>
</protein>
<feature type="transmembrane region" description="Helical" evidence="7">
    <location>
        <begin position="99"/>
        <end position="119"/>
    </location>
</feature>
<dbReference type="PIRSF" id="PIRSF006066">
    <property type="entry name" value="HI0050"/>
    <property type="match status" value="1"/>
</dbReference>
<feature type="domain" description="TRAP C4-dicarboxylate transport system permease DctM subunit" evidence="8">
    <location>
        <begin position="11"/>
        <end position="430"/>
    </location>
</feature>
<feature type="transmembrane region" description="Helical" evidence="7">
    <location>
        <begin position="140"/>
        <end position="167"/>
    </location>
</feature>
<keyword evidence="3 7" id="KW-0997">Cell inner membrane</keyword>
<dbReference type="GO" id="GO:0005886">
    <property type="term" value="C:plasma membrane"/>
    <property type="evidence" value="ECO:0007669"/>
    <property type="project" value="UniProtKB-SubCell"/>
</dbReference>
<dbReference type="NCBIfam" id="TIGR00786">
    <property type="entry name" value="dctM"/>
    <property type="match status" value="1"/>
</dbReference>
<feature type="transmembrane region" description="Helical" evidence="7">
    <location>
        <begin position="220"/>
        <end position="242"/>
    </location>
</feature>
<evidence type="ECO:0000256" key="6">
    <source>
        <dbReference type="ARBA" id="ARBA00023136"/>
    </source>
</evidence>